<dbReference type="GO" id="GO:0000287">
    <property type="term" value="F:magnesium ion binding"/>
    <property type="evidence" value="ECO:0007669"/>
    <property type="project" value="UniProtKB-UniRule"/>
</dbReference>
<feature type="binding site" evidence="4">
    <location>
        <position position="194"/>
    </location>
    <ligand>
        <name>UDP-N-acetyl-alpha-D-muramoyl-L-alanyl-D-glutamate</name>
        <dbReference type="ChEBI" id="CHEBI:83900"/>
    </ligand>
</feature>
<sequence length="505" mass="54014">MIEVWSSGQAGENAPLRPLDLGLWDAAHSGVTLQARRLVQDSREAGADDVFVAIGTSASSALPYIDAALALGAVAVLVDAKAAEGVELDERVYAIANLRDVVGAQADAFLGHPSAAMAMVGITGTNGKTSTAHLLTQAWAQLGTSSATIGTLGAGITGERRINMGMTTPQVTAVHQFLDDFNRAGVKNVAMEVSSHALEQRRVDGVAFDIVAFTNFTRDHLDYHGSMEEYAAQKAKIFTLPGIQTALLNLDDDAALNHFHHTVPAGVRAIGMSSRGQSEASVRADNVQLTTEGLEFDLVIEDESHHVASGLIGRFNVDNLLTCATVLWAQGVEPRKIAEVLAPLQPVLGRMTRIRENDQLPLVVVDAGHTPDAVQQAVTALRESGHARIVTVFGATGDRDPGKRPEMARIVEEASDVIVVTDDDVHNEDGDQIVAHIRAGFEHPERVVEIRDRATAIAYAIDAANSDDVVLLQGKGHEPYQIVGDERVPFSDIDTAIRLLKERAK</sequence>
<protein>
    <recommendedName>
        <fullName evidence="4">UDP-N-acetylmuramyl-tripeptide synthetase</fullName>
        <ecNumber evidence="4">6.3.2.-</ecNumber>
    </recommendedName>
    <alternativeName>
        <fullName evidence="4">UDP-MurNAc-tripeptide synthetase</fullName>
    </alternativeName>
</protein>
<comment type="caution">
    <text evidence="4">Lacks conserved residue(s) required for the propagation of feature annotation.</text>
</comment>
<dbReference type="Gene3D" id="3.40.1190.10">
    <property type="entry name" value="Mur-like, catalytic domain"/>
    <property type="match status" value="1"/>
</dbReference>
<evidence type="ECO:0000313" key="8">
    <source>
        <dbReference type="EMBL" id="PJJ78479.1"/>
    </source>
</evidence>
<dbReference type="InterPro" id="IPR005761">
    <property type="entry name" value="UDP-N-AcMur-Glu-dNH2Pim_ligase"/>
</dbReference>
<dbReference type="InterPro" id="IPR035911">
    <property type="entry name" value="MurE/MurF_N"/>
</dbReference>
<evidence type="ECO:0000256" key="5">
    <source>
        <dbReference type="RuleBase" id="RU004135"/>
    </source>
</evidence>
<comment type="similarity">
    <text evidence="1 4">Belongs to the MurCDEF family. MurE subfamily.</text>
</comment>
<dbReference type="SUPFAM" id="SSF63418">
    <property type="entry name" value="MurE/MurF N-terminal domain"/>
    <property type="match status" value="1"/>
</dbReference>
<comment type="pathway">
    <text evidence="4 5">Cell wall biogenesis; peptidoglycan biosynthesis.</text>
</comment>
<dbReference type="PANTHER" id="PTHR23135:SF4">
    <property type="entry name" value="UDP-N-ACETYLMURAMOYL-L-ALANYL-D-GLUTAMATE--2,6-DIAMINOPIMELATE LIGASE MURE HOMOLOG, CHLOROPLASTIC"/>
    <property type="match status" value="1"/>
</dbReference>
<dbReference type="UniPathway" id="UPA00219"/>
<comment type="subcellular location">
    <subcellularLocation>
        <location evidence="4 5">Cytoplasm</location>
    </subcellularLocation>
</comment>
<reference evidence="8 9" key="1">
    <citation type="submission" date="2017-11" db="EMBL/GenBank/DDBJ databases">
        <title>Genomic Encyclopedia of Archaeal and Bacterial Type Strains, Phase II (KMG-II): From Individual Species to Whole Genera.</title>
        <authorList>
            <person name="Goeker M."/>
        </authorList>
    </citation>
    <scope>NUCLEOTIDE SEQUENCE [LARGE SCALE GENOMIC DNA]</scope>
    <source>
        <strain evidence="8 9">DSM 16400</strain>
    </source>
</reference>
<keyword evidence="2 4" id="KW-0132">Cell division</keyword>
<dbReference type="InterPro" id="IPR013221">
    <property type="entry name" value="Mur_ligase_cen"/>
</dbReference>
<dbReference type="Gene3D" id="3.40.1390.10">
    <property type="entry name" value="MurE/MurF, N-terminal domain"/>
    <property type="match status" value="1"/>
</dbReference>
<feature type="binding site" evidence="4">
    <location>
        <begin position="167"/>
        <end position="168"/>
    </location>
    <ligand>
        <name>UDP-N-acetyl-alpha-D-muramoyl-L-alanyl-D-glutamate</name>
        <dbReference type="ChEBI" id="CHEBI:83900"/>
    </ligand>
</feature>
<feature type="domain" description="Mur ligase central" evidence="7">
    <location>
        <begin position="122"/>
        <end position="326"/>
    </location>
</feature>
<comment type="PTM">
    <text evidence="4">Carboxylation is probably crucial for Mg(2+) binding and, consequently, for the gamma-phosphate positioning of ATP.</text>
</comment>
<dbReference type="Pfam" id="PF08245">
    <property type="entry name" value="Mur_ligase_M"/>
    <property type="match status" value="1"/>
</dbReference>
<feature type="modified residue" description="N6-carboxylysine" evidence="4">
    <location>
        <position position="234"/>
    </location>
</feature>
<dbReference type="GO" id="GO:0005737">
    <property type="term" value="C:cytoplasm"/>
    <property type="evidence" value="ECO:0007669"/>
    <property type="project" value="UniProtKB-SubCell"/>
</dbReference>
<evidence type="ECO:0000313" key="9">
    <source>
        <dbReference type="Proteomes" id="UP000231742"/>
    </source>
</evidence>
<keyword evidence="4 5" id="KW-0573">Peptidoglycan synthesis</keyword>
<organism evidence="8 9">
    <name type="scientific">Salinibacterium amurskyense</name>
    <dbReference type="NCBI Taxonomy" id="205941"/>
    <lineage>
        <taxon>Bacteria</taxon>
        <taxon>Bacillati</taxon>
        <taxon>Actinomycetota</taxon>
        <taxon>Actinomycetes</taxon>
        <taxon>Micrococcales</taxon>
        <taxon>Microbacteriaceae</taxon>
        <taxon>Salinibacterium</taxon>
    </lineage>
</organism>
<dbReference type="InterPro" id="IPR004101">
    <property type="entry name" value="Mur_ligase_C"/>
</dbReference>
<comment type="caution">
    <text evidence="8">The sequence shown here is derived from an EMBL/GenBank/DDBJ whole genome shotgun (WGS) entry which is preliminary data.</text>
</comment>
<gene>
    <name evidence="4" type="primary">murE</name>
    <name evidence="8" type="ORF">CLV85_2053</name>
</gene>
<dbReference type="GO" id="GO:0005524">
    <property type="term" value="F:ATP binding"/>
    <property type="evidence" value="ECO:0007669"/>
    <property type="project" value="UniProtKB-UniRule"/>
</dbReference>
<accession>A0A2M9D2R9</accession>
<name>A0A2M9D2R9_9MICO</name>
<dbReference type="GO" id="GO:0016881">
    <property type="term" value="F:acid-amino acid ligase activity"/>
    <property type="evidence" value="ECO:0007669"/>
    <property type="project" value="UniProtKB-UniRule"/>
</dbReference>
<feature type="binding site" evidence="4">
    <location>
        <begin position="124"/>
        <end position="130"/>
    </location>
    <ligand>
        <name>ATP</name>
        <dbReference type="ChEBI" id="CHEBI:30616"/>
    </ligand>
</feature>
<dbReference type="SUPFAM" id="SSF53623">
    <property type="entry name" value="MurD-like peptide ligases, catalytic domain"/>
    <property type="match status" value="1"/>
</dbReference>
<dbReference type="NCBIfam" id="TIGR01085">
    <property type="entry name" value="murE"/>
    <property type="match status" value="1"/>
</dbReference>
<evidence type="ECO:0000259" key="7">
    <source>
        <dbReference type="Pfam" id="PF08245"/>
    </source>
</evidence>
<dbReference type="EMBL" id="PGFH01000002">
    <property type="protein sequence ID" value="PJJ78479.1"/>
    <property type="molecule type" value="Genomic_DNA"/>
</dbReference>
<dbReference type="EC" id="6.3.2.-" evidence="4"/>
<keyword evidence="4" id="KW-0067">ATP-binding</keyword>
<evidence type="ECO:0000256" key="4">
    <source>
        <dbReference type="HAMAP-Rule" id="MF_00208"/>
    </source>
</evidence>
<dbReference type="GO" id="GO:0009252">
    <property type="term" value="P:peptidoglycan biosynthetic process"/>
    <property type="evidence" value="ECO:0007669"/>
    <property type="project" value="UniProtKB-UniRule"/>
</dbReference>
<feature type="domain" description="Mur ligase C-terminal" evidence="6">
    <location>
        <begin position="349"/>
        <end position="476"/>
    </location>
</feature>
<keyword evidence="4" id="KW-0963">Cytoplasm</keyword>
<evidence type="ECO:0000256" key="3">
    <source>
        <dbReference type="ARBA" id="ARBA00023306"/>
    </source>
</evidence>
<evidence type="ECO:0000259" key="6">
    <source>
        <dbReference type="Pfam" id="PF02875"/>
    </source>
</evidence>
<dbReference type="GO" id="GO:0008360">
    <property type="term" value="P:regulation of cell shape"/>
    <property type="evidence" value="ECO:0007669"/>
    <property type="project" value="UniProtKB-KW"/>
</dbReference>
<dbReference type="Proteomes" id="UP000231742">
    <property type="component" value="Unassembled WGS sequence"/>
</dbReference>
<comment type="cofactor">
    <cofactor evidence="4">
        <name>Mg(2+)</name>
        <dbReference type="ChEBI" id="CHEBI:18420"/>
    </cofactor>
</comment>
<keyword evidence="4 8" id="KW-0436">Ligase</keyword>
<dbReference type="InterPro" id="IPR036615">
    <property type="entry name" value="Mur_ligase_C_dom_sf"/>
</dbReference>
<dbReference type="Pfam" id="PF02875">
    <property type="entry name" value="Mur_ligase_C"/>
    <property type="match status" value="1"/>
</dbReference>
<keyword evidence="3 4" id="KW-0131">Cell cycle</keyword>
<keyword evidence="4" id="KW-0460">Magnesium</keyword>
<dbReference type="SUPFAM" id="SSF53244">
    <property type="entry name" value="MurD-like peptide ligases, peptide-binding domain"/>
    <property type="match status" value="1"/>
</dbReference>
<dbReference type="NCBIfam" id="NF001126">
    <property type="entry name" value="PRK00139.1-4"/>
    <property type="match status" value="1"/>
</dbReference>
<keyword evidence="4 5" id="KW-0961">Cell wall biogenesis/degradation</keyword>
<dbReference type="HAMAP" id="MF_00208">
    <property type="entry name" value="MurE"/>
    <property type="match status" value="1"/>
</dbReference>
<dbReference type="RefSeq" id="WP_100389521.1">
    <property type="nucleotide sequence ID" value="NZ_BMZU01000002.1"/>
</dbReference>
<dbReference type="GO" id="GO:0071555">
    <property type="term" value="P:cell wall organization"/>
    <property type="evidence" value="ECO:0007669"/>
    <property type="project" value="UniProtKB-KW"/>
</dbReference>
<keyword evidence="9" id="KW-1185">Reference proteome</keyword>
<dbReference type="Gene3D" id="3.90.190.20">
    <property type="entry name" value="Mur ligase, C-terminal domain"/>
    <property type="match status" value="1"/>
</dbReference>
<dbReference type="GO" id="GO:0051301">
    <property type="term" value="P:cell division"/>
    <property type="evidence" value="ECO:0007669"/>
    <property type="project" value="UniProtKB-KW"/>
</dbReference>
<dbReference type="InterPro" id="IPR036565">
    <property type="entry name" value="Mur-like_cat_sf"/>
</dbReference>
<dbReference type="PANTHER" id="PTHR23135">
    <property type="entry name" value="MUR LIGASE FAMILY MEMBER"/>
    <property type="match status" value="1"/>
</dbReference>
<feature type="binding site" evidence="4">
    <location>
        <position position="33"/>
    </location>
    <ligand>
        <name>UDP-N-acetyl-alpha-D-muramoyl-L-alanyl-D-glutamate</name>
        <dbReference type="ChEBI" id="CHEBI:83900"/>
    </ligand>
</feature>
<proteinExistence type="inferred from homology"/>
<keyword evidence="4 5" id="KW-0133">Cell shape</keyword>
<comment type="function">
    <text evidence="4">Catalyzes the addition of an amino acid to the nucleotide precursor UDP-N-acetylmuramoyl-L-alanyl-D-glutamate (UMAG) in the biosynthesis of bacterial cell-wall peptidoglycan.</text>
</comment>
<keyword evidence="4" id="KW-0547">Nucleotide-binding</keyword>
<evidence type="ECO:0000256" key="1">
    <source>
        <dbReference type="ARBA" id="ARBA00005898"/>
    </source>
</evidence>
<dbReference type="OrthoDB" id="9800958at2"/>
<evidence type="ECO:0000256" key="2">
    <source>
        <dbReference type="ARBA" id="ARBA00022618"/>
    </source>
</evidence>
<feature type="binding site" evidence="4">
    <location>
        <position position="202"/>
    </location>
    <ligand>
        <name>UDP-N-acetyl-alpha-D-muramoyl-L-alanyl-D-glutamate</name>
        <dbReference type="ChEBI" id="CHEBI:83900"/>
    </ligand>
</feature>
<feature type="binding site" evidence="4">
    <location>
        <position position="200"/>
    </location>
    <ligand>
        <name>UDP-N-acetyl-alpha-D-muramoyl-L-alanyl-D-glutamate</name>
        <dbReference type="ChEBI" id="CHEBI:83900"/>
    </ligand>
</feature>
<dbReference type="AlphaFoldDB" id="A0A2M9D2R9"/>